<dbReference type="RefSeq" id="WP_241367413.1">
    <property type="nucleotide sequence ID" value="NZ_JAKZFC010000001.1"/>
</dbReference>
<accession>A0ABS9U7T6</accession>
<dbReference type="Gene3D" id="3.20.20.140">
    <property type="entry name" value="Metal-dependent hydrolases"/>
    <property type="match status" value="1"/>
</dbReference>
<dbReference type="SUPFAM" id="SSF51556">
    <property type="entry name" value="Metallo-dependent hydrolases"/>
    <property type="match status" value="1"/>
</dbReference>
<keyword evidence="3" id="KW-1185">Reference proteome</keyword>
<dbReference type="Proteomes" id="UP001316087">
    <property type="component" value="Unassembled WGS sequence"/>
</dbReference>
<evidence type="ECO:0000259" key="1">
    <source>
        <dbReference type="Pfam" id="PF00962"/>
    </source>
</evidence>
<dbReference type="InterPro" id="IPR001365">
    <property type="entry name" value="A_deaminase_dom"/>
</dbReference>
<reference evidence="2 3" key="1">
    <citation type="submission" date="2022-03" db="EMBL/GenBank/DDBJ databases">
        <authorList>
            <person name="Jo J.-H."/>
            <person name="Im W.-T."/>
        </authorList>
    </citation>
    <scope>NUCLEOTIDE SEQUENCE [LARGE SCALE GENOMIC DNA]</scope>
    <source>
        <strain evidence="2 3">MA9</strain>
    </source>
</reference>
<dbReference type="InterPro" id="IPR032466">
    <property type="entry name" value="Metal_Hydrolase"/>
</dbReference>
<organism evidence="2 3">
    <name type="scientific">Solibacillus palustris</name>
    <dbReference type="NCBI Taxonomy" id="2908203"/>
    <lineage>
        <taxon>Bacteria</taxon>
        <taxon>Bacillati</taxon>
        <taxon>Bacillota</taxon>
        <taxon>Bacilli</taxon>
        <taxon>Bacillales</taxon>
        <taxon>Caryophanaceae</taxon>
        <taxon>Solibacillus</taxon>
    </lineage>
</organism>
<protein>
    <recommendedName>
        <fullName evidence="1">Adenosine deaminase domain-containing protein</fullName>
    </recommendedName>
</protein>
<proteinExistence type="predicted"/>
<sequence length="239" mass="28338">MYVVARALVNSAQPIRQSVLQLFWQGVRVRHYQALRSDNIEIYSKLDVVKSLEEINEHLKSFHCFDRNNNMDWYNEAFLNPRARELNYFYLFDIDLLKCSGEPKEFVVDTIWIEMVKLAQKIVKEKLIQRGIVVEANPSSNRKISFVNKYIDFPFFRINTFRLDDVLNEKHVAITINTDDSAIFKTNLSNEYSLIARTLELEGYEIEKVYEYIDYLRESSYIHNFVPDRSIKEIEKTPS</sequence>
<evidence type="ECO:0000313" key="2">
    <source>
        <dbReference type="EMBL" id="MCH7320392.1"/>
    </source>
</evidence>
<name>A0ABS9U7T6_9BACL</name>
<dbReference type="Pfam" id="PF00962">
    <property type="entry name" value="A_deaminase"/>
    <property type="match status" value="1"/>
</dbReference>
<feature type="domain" description="Adenosine deaminase" evidence="1">
    <location>
        <begin position="125"/>
        <end position="208"/>
    </location>
</feature>
<dbReference type="EMBL" id="JAKZFC010000001">
    <property type="protein sequence ID" value="MCH7320392.1"/>
    <property type="molecule type" value="Genomic_DNA"/>
</dbReference>
<evidence type="ECO:0000313" key="3">
    <source>
        <dbReference type="Proteomes" id="UP001316087"/>
    </source>
</evidence>
<comment type="caution">
    <text evidence="2">The sequence shown here is derived from an EMBL/GenBank/DDBJ whole genome shotgun (WGS) entry which is preliminary data.</text>
</comment>
<gene>
    <name evidence="2" type="ORF">LZ480_00715</name>
</gene>